<feature type="compositionally biased region" description="Basic and acidic residues" evidence="1">
    <location>
        <begin position="8"/>
        <end position="19"/>
    </location>
</feature>
<sequence>MPPITPDQPDRPVRPDPADRAPTTGRTDPVDAVPSARRGELDRRDGTEPDRTGDRRPGAGTTARPGGAARRSGRRAPLPVAAAVATTWAAILSYLPVAVVLGFARLTEDAGAVGGAARVGLAGWLVGHGVPLDTEAGTFHLPPLGLAVFAAWRVARAGVHTSRAIGARQHGTPRQALAVAGAVGIAYGLLGVLAAVIVAPGGQDVSPARAGLTLTVFGTLTAYAGALPVTGTLGALARRTPAVFRDGLRTGLVAALLMLGAGAGAAGLAVATGGGAASDMLTAYRTGVVGQAGITAVSAGYAPNAAVWAASYLLGPGFAIGTGTTVSTTEVTVGALPAVPLLAGLPSGPIGGFRAALLAVPVIAGLAAGWLLTRRSLRRAGLPAPPAALPRGAGRGRLVVRWPPLLAAALVGGPVAGVVLGAAAWASGGSLGGGRLAEVGPVSWQVAVVATVVVAVGATVGAAVTRAFARP</sequence>
<keyword evidence="4" id="KW-1185">Reference proteome</keyword>
<feature type="compositionally biased region" description="Basic and acidic residues" evidence="1">
    <location>
        <begin position="37"/>
        <end position="57"/>
    </location>
</feature>
<feature type="transmembrane region" description="Helical" evidence="2">
    <location>
        <begin position="446"/>
        <end position="469"/>
    </location>
</feature>
<proteinExistence type="predicted"/>
<keyword evidence="2" id="KW-1133">Transmembrane helix</keyword>
<feature type="transmembrane region" description="Helical" evidence="2">
    <location>
        <begin position="351"/>
        <end position="372"/>
    </location>
</feature>
<reference evidence="3 4" key="1">
    <citation type="submission" date="2018-10" db="EMBL/GenBank/DDBJ databases">
        <title>Sequencing the genomes of 1000 actinobacteria strains.</title>
        <authorList>
            <person name="Klenk H.-P."/>
        </authorList>
    </citation>
    <scope>NUCLEOTIDE SEQUENCE [LARGE SCALE GENOMIC DNA]</scope>
    <source>
        <strain evidence="3 4">DSM 45175</strain>
    </source>
</reference>
<feature type="transmembrane region" description="Helical" evidence="2">
    <location>
        <begin position="176"/>
        <end position="199"/>
    </location>
</feature>
<gene>
    <name evidence="3" type="ORF">BDK92_4566</name>
</gene>
<feature type="transmembrane region" description="Helical" evidence="2">
    <location>
        <begin position="211"/>
        <end position="236"/>
    </location>
</feature>
<organism evidence="3 4">
    <name type="scientific">Micromonospora pisi</name>
    <dbReference type="NCBI Taxonomy" id="589240"/>
    <lineage>
        <taxon>Bacteria</taxon>
        <taxon>Bacillati</taxon>
        <taxon>Actinomycetota</taxon>
        <taxon>Actinomycetes</taxon>
        <taxon>Micromonosporales</taxon>
        <taxon>Micromonosporaceae</taxon>
        <taxon>Micromonospora</taxon>
    </lineage>
</organism>
<dbReference type="RefSeq" id="WP_246017193.1">
    <property type="nucleotide sequence ID" value="NZ_RBKT01000001.1"/>
</dbReference>
<feature type="region of interest" description="Disordered" evidence="1">
    <location>
        <begin position="1"/>
        <end position="77"/>
    </location>
</feature>
<feature type="transmembrane region" description="Helical" evidence="2">
    <location>
        <begin position="248"/>
        <end position="271"/>
    </location>
</feature>
<evidence type="ECO:0000256" key="2">
    <source>
        <dbReference type="SAM" id="Phobius"/>
    </source>
</evidence>
<evidence type="ECO:0000256" key="1">
    <source>
        <dbReference type="SAM" id="MobiDB-lite"/>
    </source>
</evidence>
<dbReference type="InterPro" id="IPR045931">
    <property type="entry name" value="DUF6350"/>
</dbReference>
<dbReference type="Pfam" id="PF19877">
    <property type="entry name" value="DUF6350"/>
    <property type="match status" value="1"/>
</dbReference>
<evidence type="ECO:0000313" key="4">
    <source>
        <dbReference type="Proteomes" id="UP000277671"/>
    </source>
</evidence>
<dbReference type="Proteomes" id="UP000277671">
    <property type="component" value="Unassembled WGS sequence"/>
</dbReference>
<keyword evidence="2" id="KW-0812">Transmembrane</keyword>
<protein>
    <submittedName>
        <fullName evidence="3">Uncharacterized protein</fullName>
    </submittedName>
</protein>
<name>A0A495JNQ8_9ACTN</name>
<feature type="transmembrane region" description="Helical" evidence="2">
    <location>
        <begin position="80"/>
        <end position="104"/>
    </location>
</feature>
<evidence type="ECO:0000313" key="3">
    <source>
        <dbReference type="EMBL" id="RKR90198.1"/>
    </source>
</evidence>
<dbReference type="EMBL" id="RBKT01000001">
    <property type="protein sequence ID" value="RKR90198.1"/>
    <property type="molecule type" value="Genomic_DNA"/>
</dbReference>
<keyword evidence="2" id="KW-0472">Membrane</keyword>
<comment type="caution">
    <text evidence="3">The sequence shown here is derived from an EMBL/GenBank/DDBJ whole genome shotgun (WGS) entry which is preliminary data.</text>
</comment>
<feature type="transmembrane region" description="Helical" evidence="2">
    <location>
        <begin position="405"/>
        <end position="426"/>
    </location>
</feature>
<dbReference type="AlphaFoldDB" id="A0A495JNQ8"/>
<feature type="compositionally biased region" description="Low complexity" evidence="1">
    <location>
        <begin position="58"/>
        <end position="77"/>
    </location>
</feature>
<accession>A0A495JNQ8</accession>